<sequence>MPDNSSPNDNLDKPYDLLTQLTTGPSHRDVAAATLRSALKEQYPDLDIDPDLAMVVTPRWRVENEVLVPAPPFAEPLTTVLARQMLTPEPVIYIDSEHFLTQQDSRWPVHLPVKIDAIGRLINELSPLLYTAFQEQQLEYWNADSDTNGPRWKVFANSLRAVWNIPAEEHWSAQERAMAGLVLRYPDKATRAVHDPYNSRACLIDVDLLTGGRPTHIGLLDLVVLIGEHQQHQMVLAHSPMLGYERYDSLEQLGEALPAKLSGHTGNSVLAWRLYEPPGDIFDHAACSIIDLQIQAIGALEAEADEASTQRPPSRAALIRPDSQTLSTQQQSVIRQVGEQLPSWLSNASDLDISSYSRHAMDLAEMHTTNNGRSFDDGIAPIRDYAREQLKARFGTHTNGKSLNLDKVEIRIESPVIWGSFAVPGQIEITRRNLIDLTLENLTGLPTGQASVHYNGGPAPEWLTYDYIKGVIESIDVGQHYPALIKRVLLDDPVQSTQRQMLFAKHLRIQLPLLALQLKIQRNSGIDDTGYRYIAAVVQANAHDRHVEGQEIVIRPLAFAPASRNPPKPDVVANMFVIGAKNPDAGPSLLYRPLLEPTLLQYPSRQNLIYAIKHSRSLRDSVLAWLPEDSRFNYAQFVFPDTLPSPWVLASFLVEPQVALEMSGPVSLTDEVVGNDALGSLYKANVNAMVELATRQSVSTIQKRWATYRETGWMLFNAALPFLGGTVGAAAWIWQIMDDLQEAEQVENGQAAWAARVDLLLSLGMALTLHLAQRQAPAKKTGKFVDLRPEPEQLPIEATETVVPIAAKPIITQLPSVTTPQLPAGHQGTLNSRGALSRNLSTLATTLNSFKLDKPVGLGAQITEPGPYRHLYPLAQQWFAVVGERWFEVTLDGDDNVIIVDSNDASRTGPLLITNLAGQWFVDLRLRLRLRGGGGFKKLRRLAQSKNPSRIDELRAKLTEFDASEKDKHKLITDALDAIRADTGPSSALKRQAFITQVDQRLSEYEVPIRQLRSLAIIDSVPNYQRYMVDYLNKQLLLTMAALKEQTHLFDEELRRTQDIIENQSNDDPKRQGEAAQTMADQNRSMMTRTEFALSRYRELQALGAEGARAIRNVSTLTILKMDNLKTYQITLSRYLCIVEGSSEAITTARAQFYDINDTLILNVQSLLDALDDTDSALDERLDVLNSLVEQFANVDQRLLDVHSDFPEQVKRVPLQDLRLQLEAFNQRAMQALAGLLREKQALTPSPPKAAPATRKKIIKTRFKGVQIGEPNPTNPELVDIKAPMTGKVIATFHEKQPGVWVERESASVSPRPQQSVDLQKSINTGQTLLNEESAATQRSLALSNKPGRIPVEIEEIFHQHAARLDRAQEAIESALTQLNLTEVDRPSAAEVNRKLNDAAQRLYALGTSTRASMIKQQPPTAARLEWLHSQAQIKVAKVGTRRRLKGPGKDYLDEYEVRDLNTQQVLWYAHFHYASPESALGDYVAGHLKTLEQRKLGGAFQRTGLSDREQIAIYRSEIGTQLAQSLFFSTVAGV</sequence>
<proteinExistence type="predicted"/>
<feature type="region of interest" description="Disordered" evidence="1">
    <location>
        <begin position="1062"/>
        <end position="1081"/>
    </location>
</feature>
<reference evidence="2 3" key="1">
    <citation type="submission" date="2017-09" db="EMBL/GenBank/DDBJ databases">
        <title>Genomic, metabolic, and phenotypic characteristics of bacterial isolates from the natural microbiome of the model nematode Caenorhabditis elegans.</title>
        <authorList>
            <person name="Zimmermann J."/>
            <person name="Obeng N."/>
            <person name="Yang W."/>
            <person name="Obeng O."/>
            <person name="Kissoyan K."/>
            <person name="Pees B."/>
            <person name="Dirksen P."/>
            <person name="Hoppner M."/>
            <person name="Franke A."/>
            <person name="Rosenstiel P."/>
            <person name="Leippe M."/>
            <person name="Dierking K."/>
            <person name="Kaleta C."/>
            <person name="Schulenburg H."/>
        </authorList>
    </citation>
    <scope>NUCLEOTIDE SEQUENCE [LARGE SCALE GENOMIC DNA]</scope>
    <source>
        <strain evidence="2 3">MYb117</strain>
    </source>
</reference>
<feature type="region of interest" description="Disordered" evidence="1">
    <location>
        <begin position="304"/>
        <end position="324"/>
    </location>
</feature>
<organism evidence="2 3">
    <name type="scientific">Pseudomonas poae</name>
    <dbReference type="NCBI Taxonomy" id="200451"/>
    <lineage>
        <taxon>Bacteria</taxon>
        <taxon>Pseudomonadati</taxon>
        <taxon>Pseudomonadota</taxon>
        <taxon>Gammaproteobacteria</taxon>
        <taxon>Pseudomonadales</taxon>
        <taxon>Pseudomonadaceae</taxon>
        <taxon>Pseudomonas</taxon>
    </lineage>
</organism>
<evidence type="ECO:0000313" key="2">
    <source>
        <dbReference type="EMBL" id="PRC20159.1"/>
    </source>
</evidence>
<evidence type="ECO:0000256" key="1">
    <source>
        <dbReference type="SAM" id="MobiDB-lite"/>
    </source>
</evidence>
<evidence type="ECO:0000313" key="3">
    <source>
        <dbReference type="Proteomes" id="UP000238045"/>
    </source>
</evidence>
<keyword evidence="3" id="KW-1185">Reference proteome</keyword>
<accession>A0A2S9EVH6</accession>
<protein>
    <submittedName>
        <fullName evidence="2">Uncharacterized protein</fullName>
    </submittedName>
</protein>
<gene>
    <name evidence="2" type="ORF">CQZ99_09250</name>
</gene>
<dbReference type="Proteomes" id="UP000238045">
    <property type="component" value="Unassembled WGS sequence"/>
</dbReference>
<name>A0A2S9EVH6_9PSED</name>
<dbReference type="EMBL" id="PCQL01000007">
    <property type="protein sequence ID" value="PRC20159.1"/>
    <property type="molecule type" value="Genomic_DNA"/>
</dbReference>
<comment type="caution">
    <text evidence="2">The sequence shown here is derived from an EMBL/GenBank/DDBJ whole genome shotgun (WGS) entry which is preliminary data.</text>
</comment>
<dbReference type="RefSeq" id="WP_105696407.1">
    <property type="nucleotide sequence ID" value="NZ_CP159260.1"/>
</dbReference>